<evidence type="ECO:0000313" key="18">
    <source>
        <dbReference type="EMBL" id="URA10217.1"/>
    </source>
</evidence>
<dbReference type="InterPro" id="IPR043132">
    <property type="entry name" value="BCAT-like_C"/>
</dbReference>
<evidence type="ECO:0000256" key="17">
    <source>
        <dbReference type="RuleBase" id="RU364094"/>
    </source>
</evidence>
<keyword evidence="8 17" id="KW-0028">Amino-acid biosynthesis</keyword>
<keyword evidence="7 17" id="KW-0032">Aminotransferase</keyword>
<dbReference type="InterPro" id="IPR050571">
    <property type="entry name" value="Class-IV_PLP-Dep_Aminotrnsfr"/>
</dbReference>
<dbReference type="Gene3D" id="3.20.10.10">
    <property type="entry name" value="D-amino Acid Aminotransferase, subunit A, domain 2"/>
    <property type="match status" value="1"/>
</dbReference>
<keyword evidence="10 16" id="KW-0663">Pyridoxal phosphate</keyword>
<dbReference type="InterPro" id="IPR005785">
    <property type="entry name" value="B_amino_transI"/>
</dbReference>
<evidence type="ECO:0000256" key="7">
    <source>
        <dbReference type="ARBA" id="ARBA00022576"/>
    </source>
</evidence>
<dbReference type="PANTHER" id="PTHR42743:SF11">
    <property type="entry name" value="AMINODEOXYCHORISMATE LYASE"/>
    <property type="match status" value="1"/>
</dbReference>
<evidence type="ECO:0000256" key="10">
    <source>
        <dbReference type="ARBA" id="ARBA00022898"/>
    </source>
</evidence>
<dbReference type="InterPro" id="IPR036038">
    <property type="entry name" value="Aminotransferase-like"/>
</dbReference>
<gene>
    <name evidence="17 18" type="primary">ilvE</name>
    <name evidence="18" type="ORF">KDW03_12180</name>
</gene>
<evidence type="ECO:0000256" key="12">
    <source>
        <dbReference type="ARBA" id="ARBA00048212"/>
    </source>
</evidence>
<evidence type="ECO:0000256" key="13">
    <source>
        <dbReference type="ARBA" id="ARBA00048798"/>
    </source>
</evidence>
<dbReference type="FunFam" id="3.20.10.10:FF:000002">
    <property type="entry name" value="D-alanine aminotransferase"/>
    <property type="match status" value="1"/>
</dbReference>
<proteinExistence type="inferred from homology"/>
<evidence type="ECO:0000256" key="6">
    <source>
        <dbReference type="ARBA" id="ARBA00009320"/>
    </source>
</evidence>
<dbReference type="NCBIfam" id="NF005146">
    <property type="entry name" value="PRK06606.1"/>
    <property type="match status" value="1"/>
</dbReference>
<dbReference type="FunFam" id="3.30.470.10:FF:000006">
    <property type="entry name" value="Branched-chain-amino-acid aminotransferase"/>
    <property type="match status" value="1"/>
</dbReference>
<accession>A0AAX3BD36</accession>
<evidence type="ECO:0000256" key="5">
    <source>
        <dbReference type="ARBA" id="ARBA00005072"/>
    </source>
</evidence>
<dbReference type="Proteomes" id="UP001056539">
    <property type="component" value="Chromosome"/>
</dbReference>
<dbReference type="EC" id="2.6.1.42" evidence="17"/>
<dbReference type="InterPro" id="IPR043131">
    <property type="entry name" value="BCAT-like_N"/>
</dbReference>
<reference evidence="18" key="1">
    <citation type="submission" date="2021-04" db="EMBL/GenBank/DDBJ databases">
        <authorList>
            <person name="Postec A."/>
        </authorList>
    </citation>
    <scope>NUCLEOTIDE SEQUENCE</scope>
    <source>
        <strain evidence="18">F1F22</strain>
    </source>
</reference>
<evidence type="ECO:0000256" key="4">
    <source>
        <dbReference type="ARBA" id="ARBA00004931"/>
    </source>
</evidence>
<comment type="function">
    <text evidence="2 17">Acts on leucine, isoleucine and valine.</text>
</comment>
<comment type="pathway">
    <text evidence="5 17">Amino-acid biosynthesis; L-leucine biosynthesis; L-leucine from 3-methyl-2-oxobutanoate: step 4/4.</text>
</comment>
<dbReference type="InterPro" id="IPR018300">
    <property type="entry name" value="Aminotrans_IV_CS"/>
</dbReference>
<name>A0AAX3BD36_9SPIR</name>
<keyword evidence="19" id="KW-1185">Reference proteome</keyword>
<dbReference type="Gene3D" id="3.30.470.10">
    <property type="match status" value="1"/>
</dbReference>
<evidence type="ECO:0000256" key="8">
    <source>
        <dbReference type="ARBA" id="ARBA00022605"/>
    </source>
</evidence>
<evidence type="ECO:0000313" key="19">
    <source>
        <dbReference type="Proteomes" id="UP001056539"/>
    </source>
</evidence>
<comment type="cofactor">
    <cofactor evidence="1 16">
        <name>pyridoxal 5'-phosphate</name>
        <dbReference type="ChEBI" id="CHEBI:597326"/>
    </cofactor>
</comment>
<dbReference type="EMBL" id="CP073355">
    <property type="protein sequence ID" value="URA10217.1"/>
    <property type="molecule type" value="Genomic_DNA"/>
</dbReference>
<evidence type="ECO:0000256" key="11">
    <source>
        <dbReference type="ARBA" id="ARBA00023304"/>
    </source>
</evidence>
<comment type="similarity">
    <text evidence="6 15">Belongs to the class-IV pyridoxal-phosphate-dependent aminotransferase family.</text>
</comment>
<evidence type="ECO:0000256" key="16">
    <source>
        <dbReference type="RuleBase" id="RU004516"/>
    </source>
</evidence>
<comment type="pathway">
    <text evidence="4 17">Amino-acid biosynthesis; L-valine biosynthesis; L-valine from pyruvate: step 4/4.</text>
</comment>
<dbReference type="GO" id="GO:0005829">
    <property type="term" value="C:cytosol"/>
    <property type="evidence" value="ECO:0007669"/>
    <property type="project" value="TreeGrafter"/>
</dbReference>
<dbReference type="PROSITE" id="PS00770">
    <property type="entry name" value="AA_TRANSFER_CLASS_4"/>
    <property type="match status" value="1"/>
</dbReference>
<dbReference type="GO" id="GO:0008652">
    <property type="term" value="P:amino acid biosynthetic process"/>
    <property type="evidence" value="ECO:0007669"/>
    <property type="project" value="UniProtKB-KW"/>
</dbReference>
<dbReference type="CDD" id="cd01558">
    <property type="entry name" value="D-AAT_like"/>
    <property type="match status" value="1"/>
</dbReference>
<dbReference type="InterPro" id="IPR001544">
    <property type="entry name" value="Aminotrans_IV"/>
</dbReference>
<evidence type="ECO:0000256" key="15">
    <source>
        <dbReference type="RuleBase" id="RU004106"/>
    </source>
</evidence>
<dbReference type="AlphaFoldDB" id="A0AAX3BD36"/>
<comment type="pathway">
    <text evidence="3 17">Amino-acid biosynthesis; L-isoleucine biosynthesis; L-isoleucine from 2-oxobutanoate: step 4/4.</text>
</comment>
<dbReference type="GO" id="GO:0009082">
    <property type="term" value="P:branched-chain amino acid biosynthetic process"/>
    <property type="evidence" value="ECO:0007669"/>
    <property type="project" value="UniProtKB-KW"/>
</dbReference>
<dbReference type="SUPFAM" id="SSF56752">
    <property type="entry name" value="D-aminoacid aminotransferase-like PLP-dependent enzymes"/>
    <property type="match status" value="1"/>
</dbReference>
<dbReference type="GO" id="GO:0004084">
    <property type="term" value="F:branched-chain-amino-acid transaminase activity"/>
    <property type="evidence" value="ECO:0007669"/>
    <property type="project" value="UniProtKB-EC"/>
</dbReference>
<comment type="catalytic activity">
    <reaction evidence="14 17">
        <text>L-leucine + 2-oxoglutarate = 4-methyl-2-oxopentanoate + L-glutamate</text>
        <dbReference type="Rhea" id="RHEA:18321"/>
        <dbReference type="ChEBI" id="CHEBI:16810"/>
        <dbReference type="ChEBI" id="CHEBI:17865"/>
        <dbReference type="ChEBI" id="CHEBI:29985"/>
        <dbReference type="ChEBI" id="CHEBI:57427"/>
        <dbReference type="EC" id="2.6.1.42"/>
    </reaction>
</comment>
<sequence>MGKYVYLNGELVPQEEAKISVFDHGVLYGDGVFEGIRAYNRRIFKLDEHVERLYNSAKIIMLEIPISQEEFKKAIISVCKANDIVDGYIRPVVTRGSGTLGLSPWLCPKPNIFVIADTIKLYPDEYYENGLPIVTVPTRRNLAEAVNPMVKSLNYLNNILAKIEAKNAGAEEAIMMNQDGYVAECTGDNIFLIKKGVIYTPPVYMGVLPGITRATVMDLAAEMGLKVVEEPLTRAEFYVADEVFLTGTAAEVVPISSIDGRKIGNGSVGPITRKLIERFKEYVKTVGTPIA</sequence>
<dbReference type="PANTHER" id="PTHR42743">
    <property type="entry name" value="AMINO-ACID AMINOTRANSFERASE"/>
    <property type="match status" value="1"/>
</dbReference>
<evidence type="ECO:0000256" key="14">
    <source>
        <dbReference type="ARBA" id="ARBA00049229"/>
    </source>
</evidence>
<dbReference type="RefSeq" id="WP_271435350.1">
    <property type="nucleotide sequence ID" value="NZ_CP073355.1"/>
</dbReference>
<dbReference type="NCBIfam" id="NF006185">
    <property type="entry name" value="PRK08320.1"/>
    <property type="match status" value="1"/>
</dbReference>
<protein>
    <recommendedName>
        <fullName evidence="17">Branched-chain-amino-acid aminotransferase</fullName>
        <shortName evidence="17">BCAT</shortName>
        <ecNumber evidence="17">2.6.1.42</ecNumber>
    </recommendedName>
</protein>
<comment type="catalytic activity">
    <reaction evidence="13 17">
        <text>L-isoleucine + 2-oxoglutarate = (S)-3-methyl-2-oxopentanoate + L-glutamate</text>
        <dbReference type="Rhea" id="RHEA:24801"/>
        <dbReference type="ChEBI" id="CHEBI:16810"/>
        <dbReference type="ChEBI" id="CHEBI:29985"/>
        <dbReference type="ChEBI" id="CHEBI:35146"/>
        <dbReference type="ChEBI" id="CHEBI:58045"/>
        <dbReference type="EC" id="2.6.1.42"/>
    </reaction>
</comment>
<comment type="catalytic activity">
    <reaction evidence="12 17">
        <text>L-valine + 2-oxoglutarate = 3-methyl-2-oxobutanoate + L-glutamate</text>
        <dbReference type="Rhea" id="RHEA:24813"/>
        <dbReference type="ChEBI" id="CHEBI:11851"/>
        <dbReference type="ChEBI" id="CHEBI:16810"/>
        <dbReference type="ChEBI" id="CHEBI:29985"/>
        <dbReference type="ChEBI" id="CHEBI:57762"/>
        <dbReference type="EC" id="2.6.1.42"/>
    </reaction>
</comment>
<keyword evidence="11 17" id="KW-0100">Branched-chain amino acid biosynthesis</keyword>
<dbReference type="NCBIfam" id="TIGR01122">
    <property type="entry name" value="ilvE_I"/>
    <property type="match status" value="1"/>
</dbReference>
<organism evidence="18 19">
    <name type="scientific">Thermospira aquatica</name>
    <dbReference type="NCBI Taxonomy" id="2828656"/>
    <lineage>
        <taxon>Bacteria</taxon>
        <taxon>Pseudomonadati</taxon>
        <taxon>Spirochaetota</taxon>
        <taxon>Spirochaetia</taxon>
        <taxon>Brevinematales</taxon>
        <taxon>Thermospiraceae</taxon>
        <taxon>Thermospira</taxon>
    </lineage>
</organism>
<evidence type="ECO:0000256" key="2">
    <source>
        <dbReference type="ARBA" id="ARBA00003109"/>
    </source>
</evidence>
<evidence type="ECO:0000256" key="3">
    <source>
        <dbReference type="ARBA" id="ARBA00004824"/>
    </source>
</evidence>
<dbReference type="KEGG" id="taqu:KDW03_12180"/>
<dbReference type="Pfam" id="PF01063">
    <property type="entry name" value="Aminotran_4"/>
    <property type="match status" value="1"/>
</dbReference>
<evidence type="ECO:0000256" key="9">
    <source>
        <dbReference type="ARBA" id="ARBA00022679"/>
    </source>
</evidence>
<keyword evidence="9 17" id="KW-0808">Transferase</keyword>
<evidence type="ECO:0000256" key="1">
    <source>
        <dbReference type="ARBA" id="ARBA00001933"/>
    </source>
</evidence>
<reference evidence="18" key="2">
    <citation type="submission" date="2022-06" db="EMBL/GenBank/DDBJ databases">
        <title>Thermospira aquatica gen. nov., sp. nov.</title>
        <authorList>
            <person name="Ben Ali Gam Z."/>
            <person name="Labat M."/>
        </authorList>
    </citation>
    <scope>NUCLEOTIDE SEQUENCE</scope>
    <source>
        <strain evidence="18">F1F22</strain>
    </source>
</reference>